<proteinExistence type="predicted"/>
<keyword evidence="2" id="KW-1185">Reference proteome</keyword>
<accession>A0ABW5PID5</accession>
<gene>
    <name evidence="1" type="ORF">ACFSUF_19555</name>
</gene>
<dbReference type="RefSeq" id="WP_377605649.1">
    <property type="nucleotide sequence ID" value="NZ_JBHUME010000013.1"/>
</dbReference>
<sequence>MSIFKAPLTLNAVDALITRMRKIVSTMIPKEKFRKDFEINDRYTLQHCEGAGVFAWYVYDCGTHLIPLNNIEEVRSFQREWLDGMKQIEGKKPGMVDALYVLNVWTGDFRRVYDFRSCGDLSDRLLKSVS</sequence>
<reference evidence="2" key="1">
    <citation type="journal article" date="2019" name="Int. J. Syst. Evol. Microbiol.">
        <title>The Global Catalogue of Microorganisms (GCM) 10K type strain sequencing project: providing services to taxonomists for standard genome sequencing and annotation.</title>
        <authorList>
            <consortium name="The Broad Institute Genomics Platform"/>
            <consortium name="The Broad Institute Genome Sequencing Center for Infectious Disease"/>
            <person name="Wu L."/>
            <person name="Ma J."/>
        </authorList>
    </citation>
    <scope>NUCLEOTIDE SEQUENCE [LARGE SCALE GENOMIC DNA]</scope>
    <source>
        <strain evidence="2">KCTC 3950</strain>
    </source>
</reference>
<comment type="caution">
    <text evidence="1">The sequence shown here is derived from an EMBL/GenBank/DDBJ whole genome shotgun (WGS) entry which is preliminary data.</text>
</comment>
<evidence type="ECO:0000313" key="2">
    <source>
        <dbReference type="Proteomes" id="UP001597541"/>
    </source>
</evidence>
<evidence type="ECO:0000313" key="1">
    <source>
        <dbReference type="EMBL" id="MFD2614611.1"/>
    </source>
</evidence>
<name>A0ABW5PID5_9BACL</name>
<protein>
    <recommendedName>
        <fullName evidence="3">Phage protein</fullName>
    </recommendedName>
</protein>
<dbReference type="Proteomes" id="UP001597541">
    <property type="component" value="Unassembled WGS sequence"/>
</dbReference>
<evidence type="ECO:0008006" key="3">
    <source>
        <dbReference type="Google" id="ProtNLM"/>
    </source>
</evidence>
<dbReference type="EMBL" id="JBHUME010000013">
    <property type="protein sequence ID" value="MFD2614611.1"/>
    <property type="molecule type" value="Genomic_DNA"/>
</dbReference>
<organism evidence="1 2">
    <name type="scientific">Paenibacillus gansuensis</name>
    <dbReference type="NCBI Taxonomy" id="306542"/>
    <lineage>
        <taxon>Bacteria</taxon>
        <taxon>Bacillati</taxon>
        <taxon>Bacillota</taxon>
        <taxon>Bacilli</taxon>
        <taxon>Bacillales</taxon>
        <taxon>Paenibacillaceae</taxon>
        <taxon>Paenibacillus</taxon>
    </lineage>
</organism>